<keyword evidence="3 6" id="KW-0812">Transmembrane</keyword>
<dbReference type="GeneID" id="114448529"/>
<dbReference type="FunCoup" id="A0A6P7JWF6">
    <property type="interactions" value="3"/>
</dbReference>
<gene>
    <name evidence="8" type="primary">LOC114448529</name>
</gene>
<evidence type="ECO:0000313" key="8">
    <source>
        <dbReference type="RefSeq" id="XP_028281329.1"/>
    </source>
</evidence>
<dbReference type="OrthoDB" id="8951938at2759"/>
<evidence type="ECO:0000313" key="7">
    <source>
        <dbReference type="Proteomes" id="UP000515145"/>
    </source>
</evidence>
<feature type="transmembrane region" description="Helical" evidence="6">
    <location>
        <begin position="56"/>
        <end position="86"/>
    </location>
</feature>
<feature type="transmembrane region" description="Helical" evidence="6">
    <location>
        <begin position="191"/>
        <end position="214"/>
    </location>
</feature>
<keyword evidence="7" id="KW-1185">Reference proteome</keyword>
<evidence type="ECO:0000256" key="1">
    <source>
        <dbReference type="ARBA" id="ARBA00004141"/>
    </source>
</evidence>
<dbReference type="InterPro" id="IPR007237">
    <property type="entry name" value="CD20-like"/>
</dbReference>
<keyword evidence="5 6" id="KW-0472">Membrane</keyword>
<evidence type="ECO:0000256" key="5">
    <source>
        <dbReference type="ARBA" id="ARBA00023136"/>
    </source>
</evidence>
<evidence type="ECO:0000256" key="3">
    <source>
        <dbReference type="ARBA" id="ARBA00022692"/>
    </source>
</evidence>
<dbReference type="GO" id="GO:0016020">
    <property type="term" value="C:membrane"/>
    <property type="evidence" value="ECO:0007669"/>
    <property type="project" value="UniProtKB-SubCell"/>
</dbReference>
<dbReference type="PANTHER" id="PTHR23320">
    <property type="entry name" value="MEMBRANE-SPANNING 4-DOMAINS SUBFAMILY A MS4A -RELATED"/>
    <property type="match status" value="1"/>
</dbReference>
<comment type="subcellular location">
    <subcellularLocation>
        <location evidence="1">Membrane</location>
        <topology evidence="1">Multi-pass membrane protein</topology>
    </subcellularLocation>
</comment>
<feature type="transmembrane region" description="Helical" evidence="6">
    <location>
        <begin position="121"/>
        <end position="141"/>
    </location>
</feature>
<evidence type="ECO:0000256" key="2">
    <source>
        <dbReference type="ARBA" id="ARBA00009565"/>
    </source>
</evidence>
<dbReference type="Pfam" id="PF04103">
    <property type="entry name" value="CD20"/>
    <property type="match status" value="1"/>
</dbReference>
<dbReference type="RefSeq" id="XP_028281329.1">
    <property type="nucleotide sequence ID" value="XM_028425528.1"/>
</dbReference>
<dbReference type="InParanoid" id="A0A6P7JWF6"/>
<proteinExistence type="inferred from homology"/>
<sequence length="248" mass="26981">MSLTISKSDGFTVLTLSADPQSPCPPLCQILKTLCYSPTCYQVSPYLRGAQRRSQLVLGTLQIMIGLMNIGLGVLLCVVPSASSWLMDSTGFPFWLAALFILFGVMCIVSEKHPSPCLVTLNAILNVIGVAFAITAIVLYSMNMVDISVWMCESDNYWYGRTTPSPSRDQALLQEKCLRGKEMLLMVLRGINGILIVLSVLELCVVFSAAVLGIQTLRSKEKATKPEVIDDPELYSPLLEEGGAPPTA</sequence>
<evidence type="ECO:0000256" key="4">
    <source>
        <dbReference type="ARBA" id="ARBA00022989"/>
    </source>
</evidence>
<reference evidence="8" key="1">
    <citation type="submission" date="2025-08" db="UniProtKB">
        <authorList>
            <consortium name="RefSeq"/>
        </authorList>
    </citation>
    <scope>IDENTIFICATION</scope>
</reference>
<dbReference type="InterPro" id="IPR030417">
    <property type="entry name" value="MS4A"/>
</dbReference>
<organism evidence="7 8">
    <name type="scientific">Parambassis ranga</name>
    <name type="common">Indian glassy fish</name>
    <dbReference type="NCBI Taxonomy" id="210632"/>
    <lineage>
        <taxon>Eukaryota</taxon>
        <taxon>Metazoa</taxon>
        <taxon>Chordata</taxon>
        <taxon>Craniata</taxon>
        <taxon>Vertebrata</taxon>
        <taxon>Euteleostomi</taxon>
        <taxon>Actinopterygii</taxon>
        <taxon>Neopterygii</taxon>
        <taxon>Teleostei</taxon>
        <taxon>Neoteleostei</taxon>
        <taxon>Acanthomorphata</taxon>
        <taxon>Ovalentaria</taxon>
        <taxon>Ambassidae</taxon>
        <taxon>Parambassis</taxon>
    </lineage>
</organism>
<protein>
    <submittedName>
        <fullName evidence="8">Membrane-spanning 4-domains subfamily A member 15-like</fullName>
    </submittedName>
</protein>
<dbReference type="AlphaFoldDB" id="A0A6P7JWF6"/>
<accession>A0A6P7JWF6</accession>
<name>A0A6P7JWF6_9TELE</name>
<dbReference type="Proteomes" id="UP000515145">
    <property type="component" value="Chromosome 16"/>
</dbReference>
<comment type="similarity">
    <text evidence="2">Belongs to the MS4A family.</text>
</comment>
<keyword evidence="4 6" id="KW-1133">Transmembrane helix</keyword>
<evidence type="ECO:0000256" key="6">
    <source>
        <dbReference type="SAM" id="Phobius"/>
    </source>
</evidence>
<dbReference type="PANTHER" id="PTHR23320:SF125">
    <property type="entry name" value="TRANSMEMBRANE PROTEIN 176L.1-RELATED"/>
    <property type="match status" value="1"/>
</dbReference>
<feature type="transmembrane region" description="Helical" evidence="6">
    <location>
        <begin position="92"/>
        <end position="109"/>
    </location>
</feature>